<reference evidence="3" key="1">
    <citation type="submission" date="2023-12" db="EMBL/GenBank/DDBJ databases">
        <title>Novel species in genus Nocardioides.</title>
        <authorList>
            <person name="Zhou H."/>
        </authorList>
    </citation>
    <scope>NUCLEOTIDE SEQUENCE [LARGE SCALE GENOMIC DNA]</scope>
    <source>
        <strain evidence="3">HM61</strain>
    </source>
</reference>
<organism evidence="2 3">
    <name type="scientific">Nocardioides bizhenqiangii</name>
    <dbReference type="NCBI Taxonomy" id="3095076"/>
    <lineage>
        <taxon>Bacteria</taxon>
        <taxon>Bacillati</taxon>
        <taxon>Actinomycetota</taxon>
        <taxon>Actinomycetes</taxon>
        <taxon>Propionibacteriales</taxon>
        <taxon>Nocardioidaceae</taxon>
        <taxon>Nocardioides</taxon>
    </lineage>
</organism>
<dbReference type="EMBL" id="CP141059">
    <property type="protein sequence ID" value="WQQ27984.1"/>
    <property type="molecule type" value="Genomic_DNA"/>
</dbReference>
<dbReference type="RefSeq" id="WP_322938221.1">
    <property type="nucleotide sequence ID" value="NZ_CP141059.1"/>
</dbReference>
<feature type="region of interest" description="Disordered" evidence="1">
    <location>
        <begin position="1"/>
        <end position="29"/>
    </location>
</feature>
<evidence type="ECO:0000256" key="1">
    <source>
        <dbReference type="SAM" id="MobiDB-lite"/>
    </source>
</evidence>
<evidence type="ECO:0000313" key="3">
    <source>
        <dbReference type="Proteomes" id="UP001327225"/>
    </source>
</evidence>
<protein>
    <submittedName>
        <fullName evidence="2">Uncharacterized protein</fullName>
    </submittedName>
</protein>
<gene>
    <name evidence="2" type="ORF">SHK19_07040</name>
</gene>
<evidence type="ECO:0000313" key="2">
    <source>
        <dbReference type="EMBL" id="WQQ27984.1"/>
    </source>
</evidence>
<proteinExistence type="predicted"/>
<sequence>MGSSPTGVATAAVPQAKISTRRPAQTAEENAVATWSTTVVEEREAPRPYFGNYPNGSYWLAVPLGEEPDVDDDHTVDGSHLRIMWDESAGPLWGVDGLLPDDPIWLQRALGISESLIADLLGWQRDMDVLNHRPSTDEWRARQQELDVRAGQLAARLQAEVGTRYEVQYRA</sequence>
<accession>A0ABZ0ZUI3</accession>
<name>A0ABZ0ZUI3_9ACTN</name>
<keyword evidence="3" id="KW-1185">Reference proteome</keyword>
<dbReference type="Proteomes" id="UP001327225">
    <property type="component" value="Chromosome"/>
</dbReference>